<dbReference type="PANTHER" id="PTHR37841">
    <property type="entry name" value="GLR2918 PROTEIN"/>
    <property type="match status" value="1"/>
</dbReference>
<dbReference type="Pfam" id="PF14903">
    <property type="entry name" value="WG_beta_rep"/>
    <property type="match status" value="2"/>
</dbReference>
<organism evidence="1 2">
    <name type="scientific">Taishania pollutisoli</name>
    <dbReference type="NCBI Taxonomy" id="2766479"/>
    <lineage>
        <taxon>Bacteria</taxon>
        <taxon>Pseudomonadati</taxon>
        <taxon>Bacteroidota</taxon>
        <taxon>Flavobacteriia</taxon>
        <taxon>Flavobacteriales</taxon>
        <taxon>Crocinitomicaceae</taxon>
        <taxon>Taishania</taxon>
    </lineage>
</organism>
<dbReference type="InterPro" id="IPR032774">
    <property type="entry name" value="WG_beta_rep"/>
</dbReference>
<protein>
    <submittedName>
        <fullName evidence="1">WG repeat-containing protein</fullName>
    </submittedName>
</protein>
<dbReference type="Proteomes" id="UP000652681">
    <property type="component" value="Unassembled WGS sequence"/>
</dbReference>
<proteinExistence type="predicted"/>
<dbReference type="RefSeq" id="WP_216714643.1">
    <property type="nucleotide sequence ID" value="NZ_JACVEL010000012.1"/>
</dbReference>
<comment type="caution">
    <text evidence="1">The sequence shown here is derived from an EMBL/GenBank/DDBJ whole genome shotgun (WGS) entry which is preliminary data.</text>
</comment>
<evidence type="ECO:0000313" key="1">
    <source>
        <dbReference type="EMBL" id="MBC9813589.1"/>
    </source>
</evidence>
<dbReference type="AlphaFoldDB" id="A0A8J6PL09"/>
<keyword evidence="2" id="KW-1185">Reference proteome</keyword>
<accession>A0A8J6PL09</accession>
<gene>
    <name evidence="1" type="ORF">H9Y05_14020</name>
</gene>
<sequence>MFGQLSISEFVHSGNSSLSFDTVATSILSVKKQDGKFGIINASGEWMVSPQYTQLGHLTDESRKPYQLDWKNGVVIVSKSGKYGAINCFGEEVIPCIYIHAPTFRNGLFYLEDNTGKYALADRTGKIVSKFTTAYPSVFQHGLKRVNLNKYQASANNYAFVNKKGDTLIRFSSADYAFSVLGHSEGMTAFVMYPLVYGLTQGGIGFLDATGKLAIPPVYASKHLKDMEVSAEWWNYKPAFHKGLALVLKGDTVIYIDKTGKEIIHFRDRPGEIVARDNFNANGFTQITYYFNENERRVRYTEIIDTTGATILQIKNDGHIGNDGIEVDFSRYEHSGYFPVVEPKGKTLYTSKLEKILFIPRSDEQYAYFSYSNDMGTCIVREDKQTGTSEYTHINPAGNQLYPYRPIHTYFDPLTNNTISMNGTLLELKNTSGEVLYSCDSCESTDLNRLKNYRGGLYNNSTGVYEIHKGKEILFVNYKGMLIDQFYSKQEVAILFSHISAEQKAYIAPEVSTEVSITIRQTDLDQLYKIMPWSTANRAKSGNR</sequence>
<dbReference type="PANTHER" id="PTHR37841:SF1">
    <property type="entry name" value="DUF3298 DOMAIN-CONTAINING PROTEIN"/>
    <property type="match status" value="1"/>
</dbReference>
<reference evidence="1" key="1">
    <citation type="submission" date="2020-09" db="EMBL/GenBank/DDBJ databases">
        <title>Taishania pollutisoli gen. nov., sp. nov., Isolated from Tetrabromobisphenol A-Contaminated Soil.</title>
        <authorList>
            <person name="Chen Q."/>
        </authorList>
    </citation>
    <scope>NUCLEOTIDE SEQUENCE</scope>
    <source>
        <strain evidence="1">CZZ-1</strain>
    </source>
</reference>
<evidence type="ECO:0000313" key="2">
    <source>
        <dbReference type="Proteomes" id="UP000652681"/>
    </source>
</evidence>
<dbReference type="EMBL" id="JACVEL010000012">
    <property type="protein sequence ID" value="MBC9813589.1"/>
    <property type="molecule type" value="Genomic_DNA"/>
</dbReference>
<name>A0A8J6PL09_9FLAO</name>